<keyword evidence="7" id="KW-0210">Decarboxylase</keyword>
<evidence type="ECO:0000256" key="13">
    <source>
        <dbReference type="SAM" id="MobiDB-lite"/>
    </source>
</evidence>
<dbReference type="EMBL" id="FZOF01000029">
    <property type="protein sequence ID" value="SNT48063.1"/>
    <property type="molecule type" value="Genomic_DNA"/>
</dbReference>
<evidence type="ECO:0000259" key="14">
    <source>
        <dbReference type="Pfam" id="PF00205"/>
    </source>
</evidence>
<keyword evidence="10" id="KW-0456">Lyase</keyword>
<reference evidence="17 18" key="1">
    <citation type="submission" date="2017-06" db="EMBL/GenBank/DDBJ databases">
        <authorList>
            <person name="Kim H.J."/>
            <person name="Triplett B.A."/>
        </authorList>
    </citation>
    <scope>NUCLEOTIDE SEQUENCE [LARGE SCALE GENOMIC DNA]</scope>
    <source>
        <strain evidence="17 18">CGMCC 4.1858</strain>
    </source>
</reference>
<dbReference type="InterPro" id="IPR012001">
    <property type="entry name" value="Thiamin_PyroP_enz_TPP-bd_dom"/>
</dbReference>
<dbReference type="Pfam" id="PF00205">
    <property type="entry name" value="TPP_enzyme_M"/>
    <property type="match status" value="1"/>
</dbReference>
<dbReference type="Pfam" id="PF02775">
    <property type="entry name" value="TPP_enzyme_C"/>
    <property type="match status" value="1"/>
</dbReference>
<dbReference type="GO" id="GO:0030976">
    <property type="term" value="F:thiamine pyrophosphate binding"/>
    <property type="evidence" value="ECO:0007669"/>
    <property type="project" value="InterPro"/>
</dbReference>
<evidence type="ECO:0000259" key="16">
    <source>
        <dbReference type="Pfam" id="PF02776"/>
    </source>
</evidence>
<dbReference type="InterPro" id="IPR047213">
    <property type="entry name" value="TPP_PYR_PDC_IPDC-like"/>
</dbReference>
<evidence type="ECO:0000313" key="18">
    <source>
        <dbReference type="Proteomes" id="UP000198280"/>
    </source>
</evidence>
<dbReference type="GO" id="GO:0005829">
    <property type="term" value="C:cytosol"/>
    <property type="evidence" value="ECO:0007669"/>
    <property type="project" value="TreeGrafter"/>
</dbReference>
<dbReference type="Gene3D" id="3.40.50.970">
    <property type="match status" value="2"/>
</dbReference>
<keyword evidence="17" id="KW-0670">Pyruvate</keyword>
<evidence type="ECO:0000256" key="8">
    <source>
        <dbReference type="ARBA" id="ARBA00022842"/>
    </source>
</evidence>
<comment type="similarity">
    <text evidence="4 12">Belongs to the TPP enzyme family.</text>
</comment>
<evidence type="ECO:0000256" key="6">
    <source>
        <dbReference type="ARBA" id="ARBA00022723"/>
    </source>
</evidence>
<comment type="cofactor">
    <cofactor evidence="2">
        <name>thiamine diphosphate</name>
        <dbReference type="ChEBI" id="CHEBI:58937"/>
    </cofactor>
</comment>
<dbReference type="CDD" id="cd02005">
    <property type="entry name" value="TPP_PDC_IPDC"/>
    <property type="match status" value="1"/>
</dbReference>
<evidence type="ECO:0000256" key="11">
    <source>
        <dbReference type="PIRSR" id="PIRSR036565-2"/>
    </source>
</evidence>
<dbReference type="FunFam" id="3.40.50.970:FF:000019">
    <property type="entry name" value="Pyruvate decarboxylase isozyme"/>
    <property type="match status" value="1"/>
</dbReference>
<keyword evidence="8 11" id="KW-0460">Magnesium</keyword>
<feature type="binding site" evidence="11">
    <location>
        <position position="471"/>
    </location>
    <ligand>
        <name>Mg(2+)</name>
        <dbReference type="ChEBI" id="CHEBI:18420"/>
    </ligand>
</feature>
<dbReference type="Gene3D" id="3.40.50.1220">
    <property type="entry name" value="TPP-binding domain"/>
    <property type="match status" value="1"/>
</dbReference>
<feature type="domain" description="Thiamine pyrophosphate enzyme central" evidence="14">
    <location>
        <begin position="208"/>
        <end position="333"/>
    </location>
</feature>
<feature type="region of interest" description="Disordered" evidence="13">
    <location>
        <begin position="178"/>
        <end position="199"/>
    </location>
</feature>
<evidence type="ECO:0000256" key="4">
    <source>
        <dbReference type="ARBA" id="ARBA00007812"/>
    </source>
</evidence>
<dbReference type="FunFam" id="3.40.50.970:FF:000024">
    <property type="entry name" value="Pyruvate decarboxylase isozyme"/>
    <property type="match status" value="1"/>
</dbReference>
<organism evidence="17 18">
    <name type="scientific">Actinacidiphila glaucinigra</name>
    <dbReference type="NCBI Taxonomy" id="235986"/>
    <lineage>
        <taxon>Bacteria</taxon>
        <taxon>Bacillati</taxon>
        <taxon>Actinomycetota</taxon>
        <taxon>Actinomycetes</taxon>
        <taxon>Kitasatosporales</taxon>
        <taxon>Streptomycetaceae</taxon>
        <taxon>Actinacidiphila</taxon>
    </lineage>
</organism>
<evidence type="ECO:0000313" key="17">
    <source>
        <dbReference type="EMBL" id="SNT48063.1"/>
    </source>
</evidence>
<sequence>MTDDPPATVADHLLDRLADLGVSHVFGVPGDYNLAFLDRVLAHPRMTWVGTANELGAAYAADGYARIAGFGALLTTYGVGELSAINAVAGSYAEYVPLLHVAVGPARAAERSGAVLHHTFGDADFERFARAHAEVVCAHATLRPGTAADTIDRVLGTAARDSRPAYLRLPSDVGSAPVTAPAAPAAPARPSRSSAAGDGTGLAAFTRAARARLERAGTVTVLADFLVDRFGARAELTRLLAAGPLPHATPVSGKDLLDEGNPLHLGVYSGAFSDPVVRALVDDADLLIRAGVVLADTTSGGLTHGFDTAAGIGLGPHSASVDGLVFPDVPLRAGLAVLAELVADRETPPTPHRTFPTAGAPAEDGPLTQDRLWNAVAAAVRPGDVVAADQGTAYYGMATRRLPAGTRFLGQPLWGSIGYTLPALLGAQLADRSRRGVLLIGDGSAQMTVQELGTFGRHGLAPVIVLVNNRGYTVERVIHGARAAYNDIAAWDWPAVPAALGVRDPLVATVRTGRELDAALDRAARTSGRLAFIEAVTGLDDVPPLLGSIAHSLNDRNTAPA</sequence>
<evidence type="ECO:0000256" key="2">
    <source>
        <dbReference type="ARBA" id="ARBA00001964"/>
    </source>
</evidence>
<accession>A0A239N0Q8</accession>
<comment type="cofactor">
    <cofactor evidence="11">
        <name>Mg(2+)</name>
        <dbReference type="ChEBI" id="CHEBI:18420"/>
    </cofactor>
    <text evidence="11">Binds 1 Mg(2+) per subunit.</text>
</comment>
<feature type="domain" description="Thiamine pyrophosphate enzyme N-terminal TPP-binding" evidence="16">
    <location>
        <begin position="8"/>
        <end position="119"/>
    </location>
</feature>
<dbReference type="RefSeq" id="WP_089228201.1">
    <property type="nucleotide sequence ID" value="NZ_FZOF01000029.1"/>
</dbReference>
<protein>
    <recommendedName>
        <fullName evidence="5">Alpha-keto-acid decarboxylase</fullName>
    </recommendedName>
</protein>
<feature type="binding site" evidence="11">
    <location>
        <position position="442"/>
    </location>
    <ligand>
        <name>Mg(2+)</name>
        <dbReference type="ChEBI" id="CHEBI:18420"/>
    </ligand>
</feature>
<dbReference type="GO" id="GO:0000949">
    <property type="term" value="P:aromatic amino acid family catabolic process to alcohol via Ehrlich pathway"/>
    <property type="evidence" value="ECO:0007669"/>
    <property type="project" value="TreeGrafter"/>
</dbReference>
<dbReference type="SUPFAM" id="SSF52518">
    <property type="entry name" value="Thiamin diphosphate-binding fold (THDP-binding)"/>
    <property type="match status" value="2"/>
</dbReference>
<feature type="domain" description="Thiamine pyrophosphate enzyme TPP-binding" evidence="15">
    <location>
        <begin position="401"/>
        <end position="534"/>
    </location>
</feature>
<dbReference type="Pfam" id="PF02776">
    <property type="entry name" value="TPP_enzyme_N"/>
    <property type="match status" value="1"/>
</dbReference>
<evidence type="ECO:0000256" key="9">
    <source>
        <dbReference type="ARBA" id="ARBA00023052"/>
    </source>
</evidence>
<dbReference type="InterPro" id="IPR012000">
    <property type="entry name" value="Thiamin_PyroP_enz_cen_dom"/>
</dbReference>
<keyword evidence="9 12" id="KW-0786">Thiamine pyrophosphate</keyword>
<dbReference type="InterPro" id="IPR029061">
    <property type="entry name" value="THDP-binding"/>
</dbReference>
<comment type="cofactor">
    <cofactor evidence="1">
        <name>a metal cation</name>
        <dbReference type="ChEBI" id="CHEBI:25213"/>
    </cofactor>
</comment>
<keyword evidence="6 11" id="KW-0479">Metal-binding</keyword>
<comment type="function">
    <text evidence="3">Decarboxylates branched-chain and aromatic alpha-keto acids to aldehydes.</text>
</comment>
<dbReference type="GO" id="GO:0000287">
    <property type="term" value="F:magnesium ion binding"/>
    <property type="evidence" value="ECO:0007669"/>
    <property type="project" value="InterPro"/>
</dbReference>
<dbReference type="AlphaFoldDB" id="A0A239N0Q8"/>
<dbReference type="InterPro" id="IPR012110">
    <property type="entry name" value="PDC/IPDC-like"/>
</dbReference>
<dbReference type="CDD" id="cd07038">
    <property type="entry name" value="TPP_PYR_PDC_IPDC_like"/>
    <property type="match status" value="1"/>
</dbReference>
<dbReference type="PIRSF" id="PIRSF036565">
    <property type="entry name" value="Pyruvt_ip_decrb"/>
    <property type="match status" value="1"/>
</dbReference>
<dbReference type="Proteomes" id="UP000198280">
    <property type="component" value="Unassembled WGS sequence"/>
</dbReference>
<dbReference type="InterPro" id="IPR011766">
    <property type="entry name" value="TPP_enzyme_TPP-bd"/>
</dbReference>
<feature type="binding site" evidence="11">
    <location>
        <position position="469"/>
    </location>
    <ligand>
        <name>Mg(2+)</name>
        <dbReference type="ChEBI" id="CHEBI:18420"/>
    </ligand>
</feature>
<proteinExistence type="inferred from homology"/>
<name>A0A239N0Q8_9ACTN</name>
<dbReference type="SUPFAM" id="SSF52467">
    <property type="entry name" value="DHS-like NAD/FAD-binding domain"/>
    <property type="match status" value="1"/>
</dbReference>
<dbReference type="PANTHER" id="PTHR43452">
    <property type="entry name" value="PYRUVATE DECARBOXYLASE"/>
    <property type="match status" value="1"/>
</dbReference>
<keyword evidence="18" id="KW-1185">Reference proteome</keyword>
<dbReference type="InterPro" id="IPR029035">
    <property type="entry name" value="DHS-like_NAD/FAD-binding_dom"/>
</dbReference>
<evidence type="ECO:0000259" key="15">
    <source>
        <dbReference type="Pfam" id="PF02775"/>
    </source>
</evidence>
<dbReference type="GO" id="GO:0004737">
    <property type="term" value="F:pyruvate decarboxylase activity"/>
    <property type="evidence" value="ECO:0007669"/>
    <property type="project" value="TreeGrafter"/>
</dbReference>
<evidence type="ECO:0000256" key="3">
    <source>
        <dbReference type="ARBA" id="ARBA00002938"/>
    </source>
</evidence>
<dbReference type="PANTHER" id="PTHR43452:SF30">
    <property type="entry name" value="PYRUVATE DECARBOXYLASE ISOZYME 1-RELATED"/>
    <property type="match status" value="1"/>
</dbReference>
<evidence type="ECO:0000256" key="12">
    <source>
        <dbReference type="RuleBase" id="RU362132"/>
    </source>
</evidence>
<evidence type="ECO:0000256" key="7">
    <source>
        <dbReference type="ARBA" id="ARBA00022793"/>
    </source>
</evidence>
<evidence type="ECO:0000256" key="5">
    <source>
        <dbReference type="ARBA" id="ARBA00020054"/>
    </source>
</evidence>
<evidence type="ECO:0000256" key="10">
    <source>
        <dbReference type="ARBA" id="ARBA00023239"/>
    </source>
</evidence>
<evidence type="ECO:0000256" key="1">
    <source>
        <dbReference type="ARBA" id="ARBA00001920"/>
    </source>
</evidence>
<gene>
    <name evidence="17" type="ORF">SAMN05216252_12974</name>
</gene>
<dbReference type="OrthoDB" id="4959782at2"/>
<dbReference type="InterPro" id="IPR047214">
    <property type="entry name" value="TPP_PDC_IPDC"/>
</dbReference>